<proteinExistence type="predicted"/>
<reference evidence="3" key="1">
    <citation type="submission" date="2016-10" db="EMBL/GenBank/DDBJ databases">
        <authorList>
            <person name="Varghese N."/>
            <person name="Submissions S."/>
        </authorList>
    </citation>
    <scope>NUCLEOTIDE SEQUENCE [LARGE SCALE GENOMIC DNA]</scope>
    <source>
        <strain evidence="3">FP5</strain>
    </source>
</reference>
<dbReference type="Proteomes" id="UP000198897">
    <property type="component" value="Unassembled WGS sequence"/>
</dbReference>
<keyword evidence="3" id="KW-1185">Reference proteome</keyword>
<accession>A0A1I2N3I5</accession>
<protein>
    <submittedName>
        <fullName evidence="2">DUF4097 and DUF4098 domain-containing protein YvlB</fullName>
    </submittedName>
</protein>
<dbReference type="AlphaFoldDB" id="A0A1I2N3I5"/>
<name>A0A1I2N3I5_9BACI</name>
<dbReference type="OrthoDB" id="2380881at2"/>
<dbReference type="Pfam" id="PF13349">
    <property type="entry name" value="DUF4097"/>
    <property type="match status" value="1"/>
</dbReference>
<evidence type="ECO:0000313" key="2">
    <source>
        <dbReference type="EMBL" id="SFF96277.1"/>
    </source>
</evidence>
<organism evidence="2 3">
    <name type="scientific">Halobacillus alkaliphilus</name>
    <dbReference type="NCBI Taxonomy" id="396056"/>
    <lineage>
        <taxon>Bacteria</taxon>
        <taxon>Bacillati</taxon>
        <taxon>Bacillota</taxon>
        <taxon>Bacilli</taxon>
        <taxon>Bacillales</taxon>
        <taxon>Bacillaceae</taxon>
        <taxon>Halobacillus</taxon>
    </lineage>
</organism>
<dbReference type="InterPro" id="IPR025164">
    <property type="entry name" value="Toastrack_DUF4097"/>
</dbReference>
<feature type="domain" description="DUF4097" evidence="1">
    <location>
        <begin position="46"/>
        <end position="298"/>
    </location>
</feature>
<evidence type="ECO:0000313" key="3">
    <source>
        <dbReference type="Proteomes" id="UP000198897"/>
    </source>
</evidence>
<sequence length="299" mass="32826">MKKAVWIVVFALILGGGTLISVQATKSLKVEKRQVHKEEAFTASDIREVHVNTSSADVQFIKGESDEIQVTLSGYARKWKQYSYEAKETNGELKIKLEKNHGLGLSFGFIRGDDLKLLVEVPEQKLESVKINTSSSEVSLRDLQVSHLIASSSSGDIEVSNLQMEEKLNIHSSSGDVMMTDIKGPDAVVELATSSGDIEGYGLLVNEMKADSSSGKVDISHKRLAGNLTATTSSGDVTFSFEEEPPSFMLSYQSSSGEERIQLDGIDYERRSDHEVKGYKGDQKYQIVVETSSGNFTLD</sequence>
<dbReference type="EMBL" id="FOOG01000016">
    <property type="protein sequence ID" value="SFF96277.1"/>
    <property type="molecule type" value="Genomic_DNA"/>
</dbReference>
<evidence type="ECO:0000259" key="1">
    <source>
        <dbReference type="Pfam" id="PF13349"/>
    </source>
</evidence>
<dbReference type="Gene3D" id="2.160.20.120">
    <property type="match status" value="1"/>
</dbReference>
<gene>
    <name evidence="2" type="ORF">SAMN05216353_11621</name>
</gene>
<dbReference type="RefSeq" id="WP_089751964.1">
    <property type="nucleotide sequence ID" value="NZ_FOOG01000016.1"/>
</dbReference>